<organism evidence="1 2">
    <name type="scientific">Candidatus Ozemobacter sibiricus</name>
    <dbReference type="NCBI Taxonomy" id="2268124"/>
    <lineage>
        <taxon>Bacteria</taxon>
        <taxon>Candidatus Ozemobacteria</taxon>
        <taxon>Candidatus Ozemobacterales</taxon>
        <taxon>Candidatus Ozemobacteraceae</taxon>
        <taxon>Candidatus Ozemobacter</taxon>
    </lineage>
</organism>
<dbReference type="Proteomes" id="UP000252355">
    <property type="component" value="Unassembled WGS sequence"/>
</dbReference>
<comment type="caution">
    <text evidence="1">The sequence shown here is derived from an EMBL/GenBank/DDBJ whole genome shotgun (WGS) entry which is preliminary data.</text>
</comment>
<evidence type="ECO:0000313" key="2">
    <source>
        <dbReference type="Proteomes" id="UP000252355"/>
    </source>
</evidence>
<gene>
    <name evidence="1" type="ORF">OZSIB_1620</name>
</gene>
<accession>A0A367ZJD2</accession>
<proteinExistence type="predicted"/>
<reference evidence="1 2" key="1">
    <citation type="submission" date="2018-05" db="EMBL/GenBank/DDBJ databases">
        <title>A metagenomic window into the 2 km-deep terrestrial subsurface aquifer revealed taxonomically and functionally diverse microbial community comprising novel uncultured bacterial lineages.</title>
        <authorList>
            <person name="Kadnikov V.V."/>
            <person name="Mardanov A.V."/>
            <person name="Beletsky A.V."/>
            <person name="Banks D."/>
            <person name="Pimenov N.V."/>
            <person name="Frank Y.A."/>
            <person name="Karnachuk O.V."/>
            <person name="Ravin N.V."/>
        </authorList>
    </citation>
    <scope>NUCLEOTIDE SEQUENCE [LARGE SCALE GENOMIC DNA]</scope>
    <source>
        <strain evidence="1">BY5</strain>
    </source>
</reference>
<name>A0A367ZJD2_9BACT</name>
<evidence type="ECO:0000313" key="1">
    <source>
        <dbReference type="EMBL" id="RCK78243.1"/>
    </source>
</evidence>
<protein>
    <submittedName>
        <fullName evidence="1">Uncharacterized protein</fullName>
    </submittedName>
</protein>
<dbReference type="EMBL" id="QOQW01000025">
    <property type="protein sequence ID" value="RCK78243.1"/>
    <property type="molecule type" value="Genomic_DNA"/>
</dbReference>
<dbReference type="AlphaFoldDB" id="A0A367ZJD2"/>
<sequence length="179" mass="20420">MNERVTAYRLAPDEVAAWVDAHRDGLVFRYADSPLQVRFDREIALPEDWSRHDRLLFFGPDREIRLRPQGDGFWHGLAIGRVPEAAGPRPPMAGQALSAAEYEIETAFPDGAPLRYKLWGRRRAAGEPFTEERMPGVGRYPIDGAARFAWVRVCRYRAKATGLVEWIRFVDLEGDDHAE</sequence>